<feature type="signal peptide" evidence="2">
    <location>
        <begin position="1"/>
        <end position="18"/>
    </location>
</feature>
<keyword evidence="1" id="KW-0175">Coiled coil</keyword>
<dbReference type="SUPFAM" id="SSF51261">
    <property type="entry name" value="Duplicated hybrid motif"/>
    <property type="match status" value="1"/>
</dbReference>
<dbReference type="OrthoDB" id="9809144at2"/>
<dbReference type="STRING" id="299262.BWR18_15615"/>
<dbReference type="EMBL" id="CP019312">
    <property type="protein sequence ID" value="APX12951.1"/>
    <property type="molecule type" value="Genomic_DNA"/>
</dbReference>
<feature type="chain" id="PRO_5013066188" evidence="2">
    <location>
        <begin position="19"/>
        <end position="374"/>
    </location>
</feature>
<dbReference type="Gene3D" id="2.70.70.10">
    <property type="entry name" value="Glucose Permease (Domain IIA)"/>
    <property type="match status" value="1"/>
</dbReference>
<protein>
    <submittedName>
        <fullName evidence="3">Peptidase M23</fullName>
    </submittedName>
</protein>
<dbReference type="AlphaFoldDB" id="A0A1P8MY33"/>
<name>A0A1P8MY33_9RHOB</name>
<reference evidence="3 4" key="1">
    <citation type="submission" date="2017-01" db="EMBL/GenBank/DDBJ databases">
        <title>Complete genome of Tateyamaria omphalii DOK1-4 isolated from seawater in Dokdo.</title>
        <authorList>
            <person name="Kim J.H."/>
            <person name="Chi W.-J."/>
        </authorList>
    </citation>
    <scope>NUCLEOTIDE SEQUENCE [LARGE SCALE GENOMIC DNA]</scope>
    <source>
        <strain evidence="3 4">DOK1-4</strain>
    </source>
</reference>
<dbReference type="InterPro" id="IPR011055">
    <property type="entry name" value="Dup_hybrid_motif"/>
</dbReference>
<sequence length="374" mass="39316">MRTLAAFFLCVCALPLWAQEDAGALAREAGAQLEAASVRLAEAESARNRVRALTDTVHAYEAGLSAMRAGLRRAAIREAQLRAQLQARDAEIAQLVAVLQTLTPDEAPTAFLHPDGPNGTARAGMLLAELTPALNQRAAQLRKDLSDVESLRLLQEQAAAQLQTGLTEVQTARSALNQAMAERTDLPQRFSEDPVRTAILIASAETLDAFSSGLASIVEGDVGWTPPEVDDLIGEFPMPARGVILRRAGEPDAAGIARPGILLATRPGTLVSAPTAATLRYVGPLLDFGTVTILEPRPGTLIVLAGMAVSYGKTGQIIAASTPLGLMGGLPASNGPSTGGEGGGAERSETLYIEVRENNVPMDPLEWFSTEQDG</sequence>
<gene>
    <name evidence="3" type="ORF">BWR18_15615</name>
</gene>
<evidence type="ECO:0000313" key="3">
    <source>
        <dbReference type="EMBL" id="APX12951.1"/>
    </source>
</evidence>
<keyword evidence="4" id="KW-1185">Reference proteome</keyword>
<accession>A0A1P8MY33</accession>
<feature type="coiled-coil region" evidence="1">
    <location>
        <begin position="26"/>
        <end position="53"/>
    </location>
</feature>
<evidence type="ECO:0000313" key="4">
    <source>
        <dbReference type="Proteomes" id="UP000186336"/>
    </source>
</evidence>
<dbReference type="KEGG" id="tom:BWR18_15615"/>
<dbReference type="Proteomes" id="UP000186336">
    <property type="component" value="Chromosome"/>
</dbReference>
<evidence type="ECO:0000256" key="2">
    <source>
        <dbReference type="SAM" id="SignalP"/>
    </source>
</evidence>
<organism evidence="3 4">
    <name type="scientific">Tateyamaria omphalii</name>
    <dbReference type="NCBI Taxonomy" id="299262"/>
    <lineage>
        <taxon>Bacteria</taxon>
        <taxon>Pseudomonadati</taxon>
        <taxon>Pseudomonadota</taxon>
        <taxon>Alphaproteobacteria</taxon>
        <taxon>Rhodobacterales</taxon>
        <taxon>Roseobacteraceae</taxon>
        <taxon>Tateyamaria</taxon>
    </lineage>
</organism>
<keyword evidence="2" id="KW-0732">Signal</keyword>
<evidence type="ECO:0000256" key="1">
    <source>
        <dbReference type="SAM" id="Coils"/>
    </source>
</evidence>
<proteinExistence type="predicted"/>